<dbReference type="Gene3D" id="3.40.50.720">
    <property type="entry name" value="NAD(P)-binding Rossmann-like Domain"/>
    <property type="match status" value="1"/>
</dbReference>
<dbReference type="EMBL" id="BMZD01000004">
    <property type="protein sequence ID" value="GGZ98726.1"/>
    <property type="molecule type" value="Genomic_DNA"/>
</dbReference>
<keyword evidence="3" id="KW-0560">Oxidoreductase</keyword>
<comment type="catalytic activity">
    <reaction evidence="6">
        <text>precorrin-2 + NAD(+) = sirohydrochlorin + NADH + 2 H(+)</text>
        <dbReference type="Rhea" id="RHEA:15613"/>
        <dbReference type="ChEBI" id="CHEBI:15378"/>
        <dbReference type="ChEBI" id="CHEBI:57540"/>
        <dbReference type="ChEBI" id="CHEBI:57945"/>
        <dbReference type="ChEBI" id="CHEBI:58351"/>
        <dbReference type="ChEBI" id="CHEBI:58827"/>
        <dbReference type="EC" id="1.3.1.76"/>
    </reaction>
</comment>
<dbReference type="Proteomes" id="UP000634139">
    <property type="component" value="Unassembled WGS sequence"/>
</dbReference>
<evidence type="ECO:0000256" key="5">
    <source>
        <dbReference type="ARBA" id="ARBA00023244"/>
    </source>
</evidence>
<dbReference type="SUPFAM" id="SSF51735">
    <property type="entry name" value="NAD(P)-binding Rossmann-fold domains"/>
    <property type="match status" value="1"/>
</dbReference>
<keyword evidence="8" id="KW-1185">Reference proteome</keyword>
<evidence type="ECO:0000313" key="7">
    <source>
        <dbReference type="EMBL" id="GGZ98726.1"/>
    </source>
</evidence>
<comment type="pathway">
    <text evidence="1">Porphyrin-containing compound metabolism; siroheme biosynthesis; sirohydrochlorin from precorrin-2: step 1/1.</text>
</comment>
<protein>
    <recommendedName>
        <fullName evidence="2">precorrin-2 dehydrogenase</fullName>
        <ecNumber evidence="2">1.3.1.76</ecNumber>
    </recommendedName>
</protein>
<dbReference type="PANTHER" id="PTHR35330">
    <property type="entry name" value="SIROHEME BIOSYNTHESIS PROTEIN MET8"/>
    <property type="match status" value="1"/>
</dbReference>
<gene>
    <name evidence="7" type="ORF">GCM10011617_18900</name>
</gene>
<dbReference type="RefSeq" id="WP_189540838.1">
    <property type="nucleotide sequence ID" value="NZ_BMZD01000004.1"/>
</dbReference>
<dbReference type="InterPro" id="IPR028161">
    <property type="entry name" value="Met8-like"/>
</dbReference>
<keyword evidence="4" id="KW-0520">NAD</keyword>
<sequence length="255" mass="26413">MHSLPLLHRLNGQPVIVLGEGEAATAKARLLERAGARIVGEDNPHARLAFVALDDPDAVVARLKARGLLVNAVDRPDLCDFTVPSLLERGPVLVAVGTGGASAGLAKALRLRLETLLPASLGELANGLATGRARLRARWPDAGQRRRALDAALAEGGALDPLAAGSAAALEAWLDGAQPGEGGVREFTVRSDDPDDLTLRQARWLGSADVVAHEPGTAEAILIRARADAVRVELPPGAAAPDGSGLTVVIRRQSG</sequence>
<dbReference type="Gene3D" id="3.30.160.110">
    <property type="entry name" value="Siroheme synthase, domain 2"/>
    <property type="match status" value="1"/>
</dbReference>
<dbReference type="GO" id="GO:0019354">
    <property type="term" value="P:siroheme biosynthetic process"/>
    <property type="evidence" value="ECO:0007669"/>
    <property type="project" value="InterPro"/>
</dbReference>
<keyword evidence="5" id="KW-0627">Porphyrin biosynthesis</keyword>
<dbReference type="NCBIfam" id="TIGR01470">
    <property type="entry name" value="cysG_Nterm"/>
    <property type="match status" value="1"/>
</dbReference>
<evidence type="ECO:0000256" key="2">
    <source>
        <dbReference type="ARBA" id="ARBA00012400"/>
    </source>
</evidence>
<reference evidence="7" key="1">
    <citation type="journal article" date="2014" name="Int. J. Syst. Evol. Microbiol.">
        <title>Complete genome sequence of Corynebacterium casei LMG S-19264T (=DSM 44701T), isolated from a smear-ripened cheese.</title>
        <authorList>
            <consortium name="US DOE Joint Genome Institute (JGI-PGF)"/>
            <person name="Walter F."/>
            <person name="Albersmeier A."/>
            <person name="Kalinowski J."/>
            <person name="Ruckert C."/>
        </authorList>
    </citation>
    <scope>NUCLEOTIDE SEQUENCE</scope>
    <source>
        <strain evidence="7">KCTC 32422</strain>
    </source>
</reference>
<evidence type="ECO:0000256" key="1">
    <source>
        <dbReference type="ARBA" id="ARBA00005010"/>
    </source>
</evidence>
<dbReference type="PANTHER" id="PTHR35330:SF1">
    <property type="entry name" value="SIROHEME BIOSYNTHESIS PROTEIN MET8"/>
    <property type="match status" value="1"/>
</dbReference>
<dbReference type="InterPro" id="IPR006367">
    <property type="entry name" value="Sirohaem_synthase_N"/>
</dbReference>
<dbReference type="EC" id="1.3.1.76" evidence="2"/>
<proteinExistence type="predicted"/>
<accession>A0A918VH87</accession>
<dbReference type="InterPro" id="IPR036291">
    <property type="entry name" value="NAD(P)-bd_dom_sf"/>
</dbReference>
<dbReference type="AlphaFoldDB" id="A0A918VH87"/>
<dbReference type="GO" id="GO:0004325">
    <property type="term" value="F:ferrochelatase activity"/>
    <property type="evidence" value="ECO:0007669"/>
    <property type="project" value="InterPro"/>
</dbReference>
<dbReference type="GO" id="GO:0043115">
    <property type="term" value="F:precorrin-2 dehydrogenase activity"/>
    <property type="evidence" value="ECO:0007669"/>
    <property type="project" value="UniProtKB-EC"/>
</dbReference>
<evidence type="ECO:0000256" key="4">
    <source>
        <dbReference type="ARBA" id="ARBA00023027"/>
    </source>
</evidence>
<comment type="caution">
    <text evidence="7">The sequence shown here is derived from an EMBL/GenBank/DDBJ whole genome shotgun (WGS) entry which is preliminary data.</text>
</comment>
<evidence type="ECO:0000256" key="6">
    <source>
        <dbReference type="ARBA" id="ARBA00047561"/>
    </source>
</evidence>
<name>A0A918VH87_9SPHN</name>
<evidence type="ECO:0000313" key="8">
    <source>
        <dbReference type="Proteomes" id="UP000634139"/>
    </source>
</evidence>
<dbReference type="SUPFAM" id="SSF75615">
    <property type="entry name" value="Siroheme synthase middle domains-like"/>
    <property type="match status" value="1"/>
</dbReference>
<reference evidence="7" key="2">
    <citation type="submission" date="2020-09" db="EMBL/GenBank/DDBJ databases">
        <authorList>
            <person name="Sun Q."/>
            <person name="Kim S."/>
        </authorList>
    </citation>
    <scope>NUCLEOTIDE SEQUENCE</scope>
    <source>
        <strain evidence="7">KCTC 32422</strain>
    </source>
</reference>
<organism evidence="7 8">
    <name type="scientific">Novosphingobium arvoryzae</name>
    <dbReference type="NCBI Taxonomy" id="1256514"/>
    <lineage>
        <taxon>Bacteria</taxon>
        <taxon>Pseudomonadati</taxon>
        <taxon>Pseudomonadota</taxon>
        <taxon>Alphaproteobacteria</taxon>
        <taxon>Sphingomonadales</taxon>
        <taxon>Sphingomonadaceae</taxon>
        <taxon>Novosphingobium</taxon>
    </lineage>
</organism>
<evidence type="ECO:0000256" key="3">
    <source>
        <dbReference type="ARBA" id="ARBA00023002"/>
    </source>
</evidence>
<dbReference type="Pfam" id="PF13241">
    <property type="entry name" value="NAD_binding_7"/>
    <property type="match status" value="1"/>
</dbReference>